<dbReference type="Gene3D" id="3.60.110.10">
    <property type="entry name" value="Carbon-nitrogen hydrolase"/>
    <property type="match status" value="1"/>
</dbReference>
<dbReference type="GO" id="GO:0050126">
    <property type="term" value="F:N-carbamoylputrescine amidase activity"/>
    <property type="evidence" value="ECO:0007669"/>
    <property type="project" value="TreeGrafter"/>
</dbReference>
<name>A0A3P6CEK2_BRAOL</name>
<dbReference type="GO" id="GO:0033388">
    <property type="term" value="P:putrescine biosynthetic process from arginine"/>
    <property type="evidence" value="ECO:0007669"/>
    <property type="project" value="TreeGrafter"/>
</dbReference>
<dbReference type="PANTHER" id="PTHR43674">
    <property type="entry name" value="NITRILASE C965.09-RELATED"/>
    <property type="match status" value="1"/>
</dbReference>
<sequence length="222" mass="24314">MILSFFCSSGIINNIRCELSKISPEHSTHPAAQVEDGSGTSLQRRVSSIAHVLATPEEKRSGRGFDGKGGGFRMENLAKELGVVIPSYIPDGPGGESKVLFNPGDTGFKVVFQAKFAKIGVGMKIFLYSFFFVTCEHNYMHVSSFSILLLVIYQDVPLVASDRIGKEVIETEHGQSQITFYENSFIAGEIVAEADDKTEAVLVSQFNLEKIKSKRQSWGGVP</sequence>
<organism evidence="1">
    <name type="scientific">Brassica oleracea</name>
    <name type="common">Wild cabbage</name>
    <dbReference type="NCBI Taxonomy" id="3712"/>
    <lineage>
        <taxon>Eukaryota</taxon>
        <taxon>Viridiplantae</taxon>
        <taxon>Streptophyta</taxon>
        <taxon>Embryophyta</taxon>
        <taxon>Tracheophyta</taxon>
        <taxon>Spermatophyta</taxon>
        <taxon>Magnoliopsida</taxon>
        <taxon>eudicotyledons</taxon>
        <taxon>Gunneridae</taxon>
        <taxon>Pentapetalae</taxon>
        <taxon>rosids</taxon>
        <taxon>malvids</taxon>
        <taxon>Brassicales</taxon>
        <taxon>Brassicaceae</taxon>
        <taxon>Brassiceae</taxon>
        <taxon>Brassica</taxon>
    </lineage>
</organism>
<dbReference type="SUPFAM" id="SSF56317">
    <property type="entry name" value="Carbon-nitrogen hydrolase"/>
    <property type="match status" value="1"/>
</dbReference>
<gene>
    <name evidence="1" type="ORF">BOLC4T23912H</name>
</gene>
<dbReference type="InterPro" id="IPR050345">
    <property type="entry name" value="Aliph_Amidase/BUP"/>
</dbReference>
<dbReference type="PANTHER" id="PTHR43674:SF2">
    <property type="entry name" value="BETA-UREIDOPROPIONASE"/>
    <property type="match status" value="1"/>
</dbReference>
<reference evidence="1" key="1">
    <citation type="submission" date="2018-11" db="EMBL/GenBank/DDBJ databases">
        <authorList>
            <consortium name="Genoscope - CEA"/>
            <person name="William W."/>
        </authorList>
    </citation>
    <scope>NUCLEOTIDE SEQUENCE</scope>
</reference>
<protein>
    <submittedName>
        <fullName evidence="1">Uncharacterized protein</fullName>
    </submittedName>
</protein>
<accession>A0A3P6CEK2</accession>
<dbReference type="AlphaFoldDB" id="A0A3P6CEK2"/>
<proteinExistence type="predicted"/>
<evidence type="ECO:0000313" key="1">
    <source>
        <dbReference type="EMBL" id="VDD08241.1"/>
    </source>
</evidence>
<dbReference type="EMBL" id="LR031873">
    <property type="protein sequence ID" value="VDD08241.1"/>
    <property type="molecule type" value="Genomic_DNA"/>
</dbReference>
<dbReference type="InterPro" id="IPR036526">
    <property type="entry name" value="C-N_Hydrolase_sf"/>
</dbReference>